<dbReference type="InterPro" id="IPR002397">
    <property type="entry name" value="Cyt_P450_B"/>
</dbReference>
<dbReference type="InterPro" id="IPR001128">
    <property type="entry name" value="Cyt_P450"/>
</dbReference>
<dbReference type="PANTHER" id="PTHR46696">
    <property type="entry name" value="P450, PUTATIVE (EUROFUNG)-RELATED"/>
    <property type="match status" value="1"/>
</dbReference>
<dbReference type="CDD" id="cd20625">
    <property type="entry name" value="CYP164-like"/>
    <property type="match status" value="1"/>
</dbReference>
<name>A0A936TDK2_9ACTN</name>
<comment type="similarity">
    <text evidence="1 7">Belongs to the cytochrome P450 family.</text>
</comment>
<keyword evidence="6 7" id="KW-0503">Monooxygenase</keyword>
<dbReference type="EMBL" id="JADJZA010000007">
    <property type="protein sequence ID" value="MBK9297671.1"/>
    <property type="molecule type" value="Genomic_DNA"/>
</dbReference>
<dbReference type="SUPFAM" id="SSF48264">
    <property type="entry name" value="Cytochrome P450"/>
    <property type="match status" value="1"/>
</dbReference>
<comment type="caution">
    <text evidence="8">The sequence shown here is derived from an EMBL/GenBank/DDBJ whole genome shotgun (WGS) entry which is preliminary data.</text>
</comment>
<evidence type="ECO:0000313" key="9">
    <source>
        <dbReference type="Proteomes" id="UP000727993"/>
    </source>
</evidence>
<organism evidence="8 9">
    <name type="scientific">Candidatus Neomicrothrix subdominans</name>
    <dbReference type="NCBI Taxonomy" id="2954438"/>
    <lineage>
        <taxon>Bacteria</taxon>
        <taxon>Bacillati</taxon>
        <taxon>Actinomycetota</taxon>
        <taxon>Acidimicrobiia</taxon>
        <taxon>Acidimicrobiales</taxon>
        <taxon>Microthrixaceae</taxon>
        <taxon>Candidatus Neomicrothrix</taxon>
    </lineage>
</organism>
<dbReference type="AlphaFoldDB" id="A0A936TDK2"/>
<evidence type="ECO:0000256" key="2">
    <source>
        <dbReference type="ARBA" id="ARBA00022617"/>
    </source>
</evidence>
<dbReference type="Gene3D" id="1.10.630.10">
    <property type="entry name" value="Cytochrome P450"/>
    <property type="match status" value="1"/>
</dbReference>
<keyword evidence="3 7" id="KW-0479">Metal-binding</keyword>
<evidence type="ECO:0000256" key="5">
    <source>
        <dbReference type="ARBA" id="ARBA00023004"/>
    </source>
</evidence>
<dbReference type="GO" id="GO:0004497">
    <property type="term" value="F:monooxygenase activity"/>
    <property type="evidence" value="ECO:0007669"/>
    <property type="project" value="UniProtKB-KW"/>
</dbReference>
<dbReference type="Proteomes" id="UP000727993">
    <property type="component" value="Unassembled WGS sequence"/>
</dbReference>
<evidence type="ECO:0000313" key="8">
    <source>
        <dbReference type="EMBL" id="MBK9297671.1"/>
    </source>
</evidence>
<proteinExistence type="inferred from homology"/>
<accession>A0A936TDK2</accession>
<evidence type="ECO:0000256" key="7">
    <source>
        <dbReference type="RuleBase" id="RU000461"/>
    </source>
</evidence>
<reference evidence="8 9" key="1">
    <citation type="submission" date="2020-10" db="EMBL/GenBank/DDBJ databases">
        <title>Connecting structure to function with the recovery of over 1000 high-quality activated sludge metagenome-assembled genomes encoding full-length rRNA genes using long-read sequencing.</title>
        <authorList>
            <person name="Singleton C.M."/>
            <person name="Petriglieri F."/>
            <person name="Kristensen J.M."/>
            <person name="Kirkegaard R.H."/>
            <person name="Michaelsen T.Y."/>
            <person name="Andersen M.H."/>
            <person name="Karst S.M."/>
            <person name="Dueholm M.S."/>
            <person name="Nielsen P.H."/>
            <person name="Albertsen M."/>
        </authorList>
    </citation>
    <scope>NUCLEOTIDE SEQUENCE [LARGE SCALE GENOMIC DNA]</scope>
    <source>
        <strain evidence="8">Lyne_18-Q3-R50-59_MAXAC.006</strain>
    </source>
</reference>
<evidence type="ECO:0000256" key="4">
    <source>
        <dbReference type="ARBA" id="ARBA00023002"/>
    </source>
</evidence>
<keyword evidence="4 7" id="KW-0560">Oxidoreductase</keyword>
<dbReference type="GO" id="GO:0016705">
    <property type="term" value="F:oxidoreductase activity, acting on paired donors, with incorporation or reduction of molecular oxygen"/>
    <property type="evidence" value="ECO:0007669"/>
    <property type="project" value="InterPro"/>
</dbReference>
<gene>
    <name evidence="8" type="ORF">IPN02_12745</name>
</gene>
<evidence type="ECO:0000256" key="1">
    <source>
        <dbReference type="ARBA" id="ARBA00010617"/>
    </source>
</evidence>
<keyword evidence="2 7" id="KW-0349">Heme</keyword>
<dbReference type="InterPro" id="IPR036396">
    <property type="entry name" value="Cyt_P450_sf"/>
</dbReference>
<dbReference type="GO" id="GO:0005506">
    <property type="term" value="F:iron ion binding"/>
    <property type="evidence" value="ECO:0007669"/>
    <property type="project" value="InterPro"/>
</dbReference>
<evidence type="ECO:0000256" key="3">
    <source>
        <dbReference type="ARBA" id="ARBA00022723"/>
    </source>
</evidence>
<dbReference type="Pfam" id="PF00067">
    <property type="entry name" value="p450"/>
    <property type="match status" value="1"/>
</dbReference>
<keyword evidence="5 7" id="KW-0408">Iron</keyword>
<evidence type="ECO:0000256" key="6">
    <source>
        <dbReference type="ARBA" id="ARBA00023033"/>
    </source>
</evidence>
<sequence length="425" mass="46700">MSTAAPPQFNPFDPSFTETPYELYAALRDDDPVQYSELLCGWVVTRHDDVVALLRDPTVSSSVHSATPTPVTEIELQRLAEQPRAGRTVVMMDDPDHARTRRLMATPFRASAIEALRGRVHERMHAALDVLAERGRTVGGPSTRGAAVPVDFDLVEDFAYPLPVEIFSEMLGVPAEDGPKFRHWTQCVARSVDPVLPDDERDECLAGLDEMCAYLADQAELKRAHPADDLMSHLVHAEIDGERLNDLDLMSQLVTLYMAGHEPTSVLIGNGTLALTRHPDQLESLRSDRSLMRNAIAELLRYDGPNQFTRRITTRPTTLSGVELPAGAVVYAGLASANRDPRFWGDDSEVVRIARPDASKHLQFGAGAHACLGSHLARLQAEVAFDAILDRLVGLEVVGEPVVATRMFLRGLTSLPVRATITPRP</sequence>
<protein>
    <submittedName>
        <fullName evidence="8">Cytochrome P450</fullName>
    </submittedName>
</protein>
<dbReference type="PRINTS" id="PR00359">
    <property type="entry name" value="BP450"/>
</dbReference>
<dbReference type="PANTHER" id="PTHR46696:SF1">
    <property type="entry name" value="CYTOCHROME P450 YJIB-RELATED"/>
    <property type="match status" value="1"/>
</dbReference>
<dbReference type="PROSITE" id="PS00086">
    <property type="entry name" value="CYTOCHROME_P450"/>
    <property type="match status" value="1"/>
</dbReference>
<dbReference type="FunFam" id="1.10.630.10:FF:000018">
    <property type="entry name" value="Cytochrome P450 monooxygenase"/>
    <property type="match status" value="1"/>
</dbReference>
<dbReference type="InterPro" id="IPR017972">
    <property type="entry name" value="Cyt_P450_CS"/>
</dbReference>
<dbReference type="GO" id="GO:0020037">
    <property type="term" value="F:heme binding"/>
    <property type="evidence" value="ECO:0007669"/>
    <property type="project" value="InterPro"/>
</dbReference>